<dbReference type="GO" id="GO:0008270">
    <property type="term" value="F:zinc ion binding"/>
    <property type="evidence" value="ECO:0007669"/>
    <property type="project" value="InterPro"/>
</dbReference>
<evidence type="ECO:0000256" key="11">
    <source>
        <dbReference type="PIRSR" id="PIRSR004803-1"/>
    </source>
</evidence>
<keyword evidence="3 10" id="KW-0540">Nuclease</keyword>
<dbReference type="Pfam" id="PF17770">
    <property type="entry name" value="RNase_J_C"/>
    <property type="match status" value="1"/>
</dbReference>
<dbReference type="GO" id="GO:0004521">
    <property type="term" value="F:RNA endonuclease activity"/>
    <property type="evidence" value="ECO:0007669"/>
    <property type="project" value="UniProtKB-UniRule"/>
</dbReference>
<evidence type="ECO:0000256" key="1">
    <source>
        <dbReference type="ARBA" id="ARBA00004496"/>
    </source>
</evidence>
<evidence type="ECO:0000256" key="13">
    <source>
        <dbReference type="PIRSR" id="PIRSR004803-3"/>
    </source>
</evidence>
<evidence type="ECO:0000256" key="4">
    <source>
        <dbReference type="ARBA" id="ARBA00022723"/>
    </source>
</evidence>
<comment type="function">
    <text evidence="10">An RNase that has 5'-3' exonuclease and possibly endonuclease activity. Involved in maturation of rRNA and in some organisms also mRNA maturation and/or decay.</text>
</comment>
<evidence type="ECO:0000259" key="14">
    <source>
        <dbReference type="SMART" id="SM00849"/>
    </source>
</evidence>
<feature type="binding site" evidence="13">
    <location>
        <position position="48"/>
    </location>
    <ligand>
        <name>Ca(2+)</name>
        <dbReference type="ChEBI" id="CHEBI:29108"/>
    </ligand>
</feature>
<feature type="active site" description="Proton acceptor" evidence="11">
    <location>
        <position position="368"/>
    </location>
</feature>
<dbReference type="NCBIfam" id="TIGR00649">
    <property type="entry name" value="MG423"/>
    <property type="match status" value="1"/>
</dbReference>
<evidence type="ECO:0000256" key="9">
    <source>
        <dbReference type="ARBA" id="ARBA00022884"/>
    </source>
</evidence>
<dbReference type="InterPro" id="IPR030854">
    <property type="entry name" value="RNase_J_bac"/>
</dbReference>
<keyword evidence="9 10" id="KW-0694">RNA-binding</keyword>
<comment type="cofactor">
    <cofactor evidence="13">
        <name>Zn(2+)</name>
        <dbReference type="ChEBI" id="CHEBI:29105"/>
    </cofactor>
    <text evidence="13">Binds 2 Zn(2+) ions per subunit. It is not clear if Zn(2+) or Mg(2+) is physiologically important.</text>
</comment>
<comment type="caution">
    <text evidence="15">The sequence shown here is derived from an EMBL/GenBank/DDBJ whole genome shotgun (WGS) entry which is preliminary data.</text>
</comment>
<comment type="subunit">
    <text evidence="10">Homodimer, may be a subunit of the RNA degradosome.</text>
</comment>
<dbReference type="GO" id="GO:0004534">
    <property type="term" value="F:5'-3' RNA exonuclease activity"/>
    <property type="evidence" value="ECO:0007669"/>
    <property type="project" value="UniProtKB-UniRule"/>
</dbReference>
<feature type="binding site" evidence="12">
    <location>
        <begin position="232"/>
        <end position="234"/>
    </location>
    <ligand>
        <name>substrate</name>
    </ligand>
</feature>
<dbReference type="Pfam" id="PF22505">
    <property type="entry name" value="RNase_J_b_CASP"/>
    <property type="match status" value="1"/>
</dbReference>
<dbReference type="PANTHER" id="PTHR43694">
    <property type="entry name" value="RIBONUCLEASE J"/>
    <property type="match status" value="1"/>
</dbReference>
<dbReference type="Gene3D" id="3.10.20.580">
    <property type="match status" value="1"/>
</dbReference>
<evidence type="ECO:0000256" key="7">
    <source>
        <dbReference type="ARBA" id="ARBA00022833"/>
    </source>
</evidence>
<dbReference type="GO" id="GO:0005737">
    <property type="term" value="C:cytoplasm"/>
    <property type="evidence" value="ECO:0007669"/>
    <property type="project" value="UniProtKB-SubCell"/>
</dbReference>
<keyword evidence="13" id="KW-0106">Calcium</keyword>
<dbReference type="Proteomes" id="UP000322976">
    <property type="component" value="Unassembled WGS sequence"/>
</dbReference>
<dbReference type="Pfam" id="PF07521">
    <property type="entry name" value="RMMBL"/>
    <property type="match status" value="1"/>
</dbReference>
<feature type="binding site" evidence="13">
    <location>
        <position position="443"/>
    </location>
    <ligand>
        <name>Ca(2+)</name>
        <dbReference type="ChEBI" id="CHEBI:29108"/>
    </ligand>
</feature>
<dbReference type="EC" id="3.1.-.-" evidence="10"/>
<keyword evidence="5 10" id="KW-0255">Endonuclease</keyword>
<feature type="binding site" evidence="13">
    <location>
        <position position="50"/>
    </location>
    <ligand>
        <name>Ca(2+)</name>
        <dbReference type="ChEBI" id="CHEBI:29108"/>
    </ligand>
</feature>
<evidence type="ECO:0000256" key="5">
    <source>
        <dbReference type="ARBA" id="ARBA00022759"/>
    </source>
</evidence>
<dbReference type="PROSITE" id="PS01292">
    <property type="entry name" value="UPF0036"/>
    <property type="match status" value="1"/>
</dbReference>
<dbReference type="GO" id="GO:0006364">
    <property type="term" value="P:rRNA processing"/>
    <property type="evidence" value="ECO:0007669"/>
    <property type="project" value="UniProtKB-UniRule"/>
</dbReference>
<protein>
    <recommendedName>
        <fullName evidence="10">Ribonuclease J</fullName>
        <shortName evidence="10">RNase J</shortName>
        <ecNumber evidence="10">3.1.-.-</ecNumber>
    </recommendedName>
</protein>
<feature type="binding site" evidence="13">
    <location>
        <position position="141"/>
    </location>
    <ligand>
        <name>Zn(2+)</name>
        <dbReference type="ChEBI" id="CHEBI:29105"/>
        <label>1</label>
        <note>catalytic</note>
    </ligand>
</feature>
<dbReference type="RefSeq" id="WP_149544100.1">
    <property type="nucleotide sequence ID" value="NZ_VTPS01000001.1"/>
</dbReference>
<sequence length="555" mass="61397">MTHKTSKIRIIPLGGLNEIGKNMNAIEYRDKILVLDCGMAFPDDEMLGVDMVIPDISYLIKNADKVCGVVITHGHEDHIGSLPYFLKQINVPVYGTKLTLGLISNKLKEHGILKDTTLVEVGFNQRIDIGPFNVEFIRTGHSIPDSAAIAIHTPMGVILHTGDFKIDYTPVDGQVVDLARLAQLGEEGVLVLMADSTNVERPGYTPSEKIVEETFNRIFQSTEKRIIIATFASNVHRLQQIFNAAFKYGRKVAISGRSMVNVVSVARELGYLDIPGDTMIDLDAVNDYDDDKLVIITTGSQGEPMSALARMAYNEHKVVEIRKGDLIIISASAIPGNEKTVSRIINQLFKRGADVIYEPFQDVHVSGHGCQEEMKLLHQLTRPKFFVPVHGEYRHLRQHSKLAESLGMPPENIFLVDIGTVLEFTKDTGKIAGTVTAGKILVDGLGVGDVGNIVLRDRKHLAQDGLMVVVLTISKENGSIVAGPDIISRGFVYVRESEDLMEEARKIVKDSLATCEKDGVTEWSTLKSVIKDSLRGFLYEKTMRKPMILPIIMEI</sequence>
<dbReference type="InterPro" id="IPR001279">
    <property type="entry name" value="Metallo-B-lactamas"/>
</dbReference>
<keyword evidence="7 13" id="KW-0862">Zinc</keyword>
<dbReference type="InterPro" id="IPR001587">
    <property type="entry name" value="RNase_J_CS"/>
</dbReference>
<feature type="domain" description="Metallo-beta-lactamase" evidence="14">
    <location>
        <begin position="20"/>
        <end position="215"/>
    </location>
</feature>
<evidence type="ECO:0000256" key="2">
    <source>
        <dbReference type="ARBA" id="ARBA00022490"/>
    </source>
</evidence>
<dbReference type="EMBL" id="VTPS01000001">
    <property type="protein sequence ID" value="TZE83482.1"/>
    <property type="molecule type" value="Genomic_DNA"/>
</dbReference>
<evidence type="ECO:0000256" key="12">
    <source>
        <dbReference type="PIRSR" id="PIRSR004803-2"/>
    </source>
</evidence>
<evidence type="ECO:0000256" key="3">
    <source>
        <dbReference type="ARBA" id="ARBA00022722"/>
    </source>
</evidence>
<feature type="binding site" evidence="13">
    <location>
        <position position="390"/>
    </location>
    <ligand>
        <name>Zn(2+)</name>
        <dbReference type="ChEBI" id="CHEBI:29105"/>
        <label>2</label>
        <note>catalytic</note>
    </ligand>
</feature>
<keyword evidence="10" id="KW-0698">rRNA processing</keyword>
<feature type="binding site" evidence="13">
    <location>
        <position position="163"/>
    </location>
    <ligand>
        <name>Zn(2+)</name>
        <dbReference type="ChEBI" id="CHEBI:29105"/>
        <label>1</label>
        <note>catalytic</note>
    </ligand>
</feature>
<feature type="binding site" evidence="13">
    <location>
        <position position="73"/>
    </location>
    <ligand>
        <name>Zn(2+)</name>
        <dbReference type="ChEBI" id="CHEBI:29105"/>
        <label>1</label>
        <note>catalytic</note>
    </ligand>
</feature>
<feature type="binding site" evidence="13">
    <location>
        <position position="75"/>
    </location>
    <ligand>
        <name>Zn(2+)</name>
        <dbReference type="ChEBI" id="CHEBI:29105"/>
        <label>1</label>
        <note>catalytic</note>
    </ligand>
</feature>
<feature type="binding site" evidence="10 12">
    <location>
        <begin position="364"/>
        <end position="368"/>
    </location>
    <ligand>
        <name>substrate</name>
    </ligand>
</feature>
<keyword evidence="2 10" id="KW-0963">Cytoplasm</keyword>
<comment type="subcellular location">
    <subcellularLocation>
        <location evidence="1 10">Cytoplasm</location>
    </subcellularLocation>
</comment>
<feature type="binding site" evidence="13">
    <location>
        <position position="78"/>
    </location>
    <ligand>
        <name>Zn(2+)</name>
        <dbReference type="ChEBI" id="CHEBI:29105"/>
        <label>2</label>
        <note>catalytic</note>
    </ligand>
</feature>
<dbReference type="CDD" id="cd07714">
    <property type="entry name" value="RNaseJ_MBL-fold"/>
    <property type="match status" value="1"/>
</dbReference>
<evidence type="ECO:0000256" key="6">
    <source>
        <dbReference type="ARBA" id="ARBA00022801"/>
    </source>
</evidence>
<keyword evidence="4 13" id="KW-0479">Metal-binding</keyword>
<evidence type="ECO:0000313" key="16">
    <source>
        <dbReference type="Proteomes" id="UP000322976"/>
    </source>
</evidence>
<reference evidence="15 16" key="1">
    <citation type="submission" date="2019-08" db="EMBL/GenBank/DDBJ databases">
        <title>Calorimonas adulescens gen. nov., sp. nov., an anaerobic thermophilic bacterium from Sakhalin hot spring.</title>
        <authorList>
            <person name="Khomyakova M.A."/>
            <person name="Merkel A.Y."/>
            <person name="Novikov A."/>
            <person name="Bonch-Osmolovskaya E.A."/>
            <person name="Slobodkin A.I."/>
        </authorList>
    </citation>
    <scope>NUCLEOTIDE SEQUENCE [LARGE SCALE GENOMIC DNA]</scope>
    <source>
        <strain evidence="15 16">A05MB</strain>
    </source>
</reference>
<dbReference type="PIRSF" id="PIRSF004803">
    <property type="entry name" value="RnjA"/>
    <property type="match status" value="1"/>
</dbReference>
<name>A0A5D8QG35_9THEO</name>
<evidence type="ECO:0000256" key="10">
    <source>
        <dbReference type="HAMAP-Rule" id="MF_01491"/>
    </source>
</evidence>
<dbReference type="FunFam" id="3.10.20.580:FF:000001">
    <property type="entry name" value="Ribonuclease J"/>
    <property type="match status" value="1"/>
</dbReference>
<dbReference type="SMART" id="SM00849">
    <property type="entry name" value="Lactamase_B"/>
    <property type="match status" value="1"/>
</dbReference>
<dbReference type="InterPro" id="IPR041636">
    <property type="entry name" value="RNase_J_C"/>
</dbReference>
<accession>A0A5D8QG35</accession>
<dbReference type="Gene3D" id="3.60.15.10">
    <property type="entry name" value="Ribonuclease Z/Hydroxyacylglutathione hydrolase-like"/>
    <property type="match status" value="1"/>
</dbReference>
<dbReference type="Gene3D" id="3.40.50.10710">
    <property type="entry name" value="Metallo-hydrolase/oxidoreductase"/>
    <property type="match status" value="1"/>
</dbReference>
<dbReference type="GO" id="GO:0003723">
    <property type="term" value="F:RNA binding"/>
    <property type="evidence" value="ECO:0007669"/>
    <property type="project" value="UniProtKB-UniRule"/>
</dbReference>
<gene>
    <name evidence="10" type="primary">rnj</name>
    <name evidence="15" type="ORF">FWJ32_00935</name>
</gene>
<dbReference type="InterPro" id="IPR042173">
    <property type="entry name" value="RNase_J_2"/>
</dbReference>
<dbReference type="InterPro" id="IPR055132">
    <property type="entry name" value="RNase_J_b_CASP"/>
</dbReference>
<dbReference type="Pfam" id="PF00753">
    <property type="entry name" value="Lactamase_B"/>
    <property type="match status" value="1"/>
</dbReference>
<feature type="active site" description="Proton donor" evidence="11">
    <location>
        <position position="195"/>
    </location>
</feature>
<dbReference type="PANTHER" id="PTHR43694:SF1">
    <property type="entry name" value="RIBONUCLEASE J"/>
    <property type="match status" value="1"/>
</dbReference>
<organism evidence="15 16">
    <name type="scientific">Calorimonas adulescens</name>
    <dbReference type="NCBI Taxonomy" id="2606906"/>
    <lineage>
        <taxon>Bacteria</taxon>
        <taxon>Bacillati</taxon>
        <taxon>Bacillota</taxon>
        <taxon>Clostridia</taxon>
        <taxon>Thermoanaerobacterales</taxon>
        <taxon>Thermoanaerobacteraceae</taxon>
        <taxon>Calorimonas</taxon>
    </lineage>
</organism>
<keyword evidence="6 10" id="KW-0378">Hydrolase</keyword>
<proteinExistence type="inferred from homology"/>
<dbReference type="HAMAP" id="MF_01491">
    <property type="entry name" value="RNase_J_bact"/>
    <property type="match status" value="1"/>
</dbReference>
<keyword evidence="16" id="KW-1185">Reference proteome</keyword>
<comment type="similarity">
    <text evidence="10">Belongs to the metallo-beta-lactamase superfamily. RNA-metabolizing metallo-beta-lactamase-like family. Bacterial RNase J subfamily.</text>
</comment>
<comment type="cofactor">
    <cofactor evidence="13">
        <name>Ca(2+)</name>
        <dbReference type="ChEBI" id="CHEBI:29108"/>
    </cofactor>
    <text evidence="13">Binds 1 Ca(2+) cation per subunit. Seen in 1 crystal structure, it is not clear if it is physiologically important.</text>
</comment>
<evidence type="ECO:0000313" key="15">
    <source>
        <dbReference type="EMBL" id="TZE83482.1"/>
    </source>
</evidence>
<keyword evidence="8 10" id="KW-0269">Exonuclease</keyword>
<feature type="binding site" evidence="13">
    <location>
        <position position="77"/>
    </location>
    <ligand>
        <name>Zn(2+)</name>
        <dbReference type="ChEBI" id="CHEBI:29105"/>
        <label>1</label>
        <note>catalytic</note>
    </ligand>
</feature>
<dbReference type="SUPFAM" id="SSF56281">
    <property type="entry name" value="Metallo-hydrolase/oxidoreductase"/>
    <property type="match status" value="1"/>
</dbReference>
<dbReference type="InterPro" id="IPR011108">
    <property type="entry name" value="RMMBL"/>
</dbReference>
<dbReference type="InterPro" id="IPR036866">
    <property type="entry name" value="RibonucZ/Hydroxyglut_hydro"/>
</dbReference>
<evidence type="ECO:0000256" key="8">
    <source>
        <dbReference type="ARBA" id="ARBA00022839"/>
    </source>
</evidence>
<dbReference type="AlphaFoldDB" id="A0A5D8QG35"/>
<dbReference type="InterPro" id="IPR004613">
    <property type="entry name" value="RNase_J"/>
</dbReference>